<sequence length="218" mass="24430">MIKLVAFDLDGTIGDTLPMCIQAFKEATQPYAGRELSDEEVVQTFGLNEEGMIRCVVDEAYQQQALHDFYVIYETLHKTMCPKPFEGIRELITLLKQKGIIVVLITGKGAKSCDITLRQFSMESCFAKVVIGNAERNVKSEALEELLHTYHLSADEIVYIGDTVSDIKECQKANVKCLSAAWSISQSETLESHNAKNVFYSISSISGFLLSRIREIFD</sequence>
<dbReference type="EC" id="3.1.3.18" evidence="4"/>
<evidence type="ECO:0000256" key="3">
    <source>
        <dbReference type="ARBA" id="ARBA00006171"/>
    </source>
</evidence>
<dbReference type="SFLD" id="SFLDG01129">
    <property type="entry name" value="C1.5:_HAD__Beta-PGM__Phosphata"/>
    <property type="match status" value="1"/>
</dbReference>
<evidence type="ECO:0000256" key="2">
    <source>
        <dbReference type="ARBA" id="ARBA00004818"/>
    </source>
</evidence>
<dbReference type="InterPro" id="IPR041492">
    <property type="entry name" value="HAD_2"/>
</dbReference>
<organism evidence="5 6">
    <name type="scientific">Bacteroides difficilis</name>
    <dbReference type="NCBI Taxonomy" id="2763021"/>
    <lineage>
        <taxon>Bacteria</taxon>
        <taxon>Pseudomonadati</taxon>
        <taxon>Bacteroidota</taxon>
        <taxon>Bacteroidia</taxon>
        <taxon>Bacteroidales</taxon>
        <taxon>Bacteroidaceae</taxon>
        <taxon>Bacteroides</taxon>
    </lineage>
</organism>
<evidence type="ECO:0000313" key="6">
    <source>
        <dbReference type="Proteomes" id="UP000600600"/>
    </source>
</evidence>
<dbReference type="InterPro" id="IPR023198">
    <property type="entry name" value="PGP-like_dom2"/>
</dbReference>
<comment type="catalytic activity">
    <reaction evidence="1">
        <text>2-phosphoglycolate + H2O = glycolate + phosphate</text>
        <dbReference type="Rhea" id="RHEA:14369"/>
        <dbReference type="ChEBI" id="CHEBI:15377"/>
        <dbReference type="ChEBI" id="CHEBI:29805"/>
        <dbReference type="ChEBI" id="CHEBI:43474"/>
        <dbReference type="ChEBI" id="CHEBI:58033"/>
        <dbReference type="EC" id="3.1.3.18"/>
    </reaction>
</comment>
<keyword evidence="6" id="KW-1185">Reference proteome</keyword>
<dbReference type="SFLD" id="SFLDS00003">
    <property type="entry name" value="Haloacid_Dehalogenase"/>
    <property type="match status" value="1"/>
</dbReference>
<proteinExistence type="inferred from homology"/>
<dbReference type="Gene3D" id="1.10.150.240">
    <property type="entry name" value="Putative phosphatase, domain 2"/>
    <property type="match status" value="1"/>
</dbReference>
<dbReference type="InterPro" id="IPR036412">
    <property type="entry name" value="HAD-like_sf"/>
</dbReference>
<protein>
    <recommendedName>
        <fullName evidence="4">phosphoglycolate phosphatase</fullName>
        <ecNumber evidence="4">3.1.3.18</ecNumber>
    </recommendedName>
</protein>
<comment type="pathway">
    <text evidence="2">Organic acid metabolism; glycolate biosynthesis; glycolate from 2-phosphoglycolate: step 1/1.</text>
</comment>
<dbReference type="Proteomes" id="UP000600600">
    <property type="component" value="Unassembled WGS sequence"/>
</dbReference>
<dbReference type="PANTHER" id="PTHR43434:SF1">
    <property type="entry name" value="PHOSPHOGLYCOLATE PHOSPHATASE"/>
    <property type="match status" value="1"/>
</dbReference>
<dbReference type="InterPro" id="IPR023214">
    <property type="entry name" value="HAD_sf"/>
</dbReference>
<dbReference type="Gene3D" id="3.40.50.1000">
    <property type="entry name" value="HAD superfamily/HAD-like"/>
    <property type="match status" value="1"/>
</dbReference>
<evidence type="ECO:0000256" key="4">
    <source>
        <dbReference type="ARBA" id="ARBA00013078"/>
    </source>
</evidence>
<dbReference type="EMBL" id="JACOOE010000014">
    <property type="protein sequence ID" value="MBC5606945.1"/>
    <property type="molecule type" value="Genomic_DNA"/>
</dbReference>
<dbReference type="Pfam" id="PF13419">
    <property type="entry name" value="HAD_2"/>
    <property type="match status" value="1"/>
</dbReference>
<accession>A0ABR7CGM7</accession>
<reference evidence="5 6" key="1">
    <citation type="submission" date="2020-08" db="EMBL/GenBank/DDBJ databases">
        <title>Genome public.</title>
        <authorList>
            <person name="Liu C."/>
            <person name="Sun Q."/>
        </authorList>
    </citation>
    <scope>NUCLEOTIDE SEQUENCE [LARGE SCALE GENOMIC DNA]</scope>
    <source>
        <strain evidence="5 6">M27</strain>
    </source>
</reference>
<dbReference type="SUPFAM" id="SSF56784">
    <property type="entry name" value="HAD-like"/>
    <property type="match status" value="1"/>
</dbReference>
<name>A0ABR7CGM7_9BACE</name>
<evidence type="ECO:0000256" key="1">
    <source>
        <dbReference type="ARBA" id="ARBA00000830"/>
    </source>
</evidence>
<comment type="similarity">
    <text evidence="3">Belongs to the HAD-like hydrolase superfamily. CbbY/CbbZ/Gph/YieH family.</text>
</comment>
<evidence type="ECO:0000313" key="5">
    <source>
        <dbReference type="EMBL" id="MBC5606945.1"/>
    </source>
</evidence>
<comment type="caution">
    <text evidence="5">The sequence shown here is derived from an EMBL/GenBank/DDBJ whole genome shotgun (WGS) entry which is preliminary data.</text>
</comment>
<dbReference type="InterPro" id="IPR050155">
    <property type="entry name" value="HAD-like_hydrolase_sf"/>
</dbReference>
<dbReference type="PANTHER" id="PTHR43434">
    <property type="entry name" value="PHOSPHOGLYCOLATE PHOSPHATASE"/>
    <property type="match status" value="1"/>
</dbReference>
<dbReference type="RefSeq" id="WP_117463046.1">
    <property type="nucleotide sequence ID" value="NZ_CP182814.1"/>
</dbReference>
<gene>
    <name evidence="5" type="ORF">H8S67_20095</name>
</gene>